<dbReference type="InterPro" id="IPR000182">
    <property type="entry name" value="GNAT_dom"/>
</dbReference>
<dbReference type="RefSeq" id="WP_379703081.1">
    <property type="nucleotide sequence ID" value="NZ_JBHTAT010000001.1"/>
</dbReference>
<dbReference type="AlphaFoldDB" id="A0ABD5ZWI9"/>
<organism evidence="2 3">
    <name type="scientific">Haloplanus litoreus</name>
    <dbReference type="NCBI Taxonomy" id="767515"/>
    <lineage>
        <taxon>Archaea</taxon>
        <taxon>Methanobacteriati</taxon>
        <taxon>Methanobacteriota</taxon>
        <taxon>Stenosarchaea group</taxon>
        <taxon>Halobacteria</taxon>
        <taxon>Halobacteriales</taxon>
        <taxon>Haloferacaceae</taxon>
        <taxon>Haloplanus</taxon>
    </lineage>
</organism>
<keyword evidence="2" id="KW-0012">Acyltransferase</keyword>
<dbReference type="SUPFAM" id="SSF55729">
    <property type="entry name" value="Acyl-CoA N-acyltransferases (Nat)"/>
    <property type="match status" value="1"/>
</dbReference>
<keyword evidence="2" id="KW-0808">Transferase</keyword>
<dbReference type="Gene3D" id="3.40.630.30">
    <property type="match status" value="1"/>
</dbReference>
<dbReference type="EC" id="2.3.1.-" evidence="2"/>
<sequence>MIRRARPTDAAALARLQSHLREPSPGLLDGALSGDEFAPATALVATADGADDPVGYLLAVPGDGTTYVAELVVDPNHRREGMATALLSACAADADRLTVTVAPDNEAARSLYRRCGFEKVRRLPDFFADGAAVLYRQ</sequence>
<accession>A0ABD5ZWI9</accession>
<proteinExistence type="predicted"/>
<dbReference type="Proteomes" id="UP001596434">
    <property type="component" value="Unassembled WGS sequence"/>
</dbReference>
<protein>
    <submittedName>
        <fullName evidence="2">GNAT family N-acetyltransferase</fullName>
        <ecNumber evidence="2">2.3.1.-</ecNumber>
    </submittedName>
</protein>
<evidence type="ECO:0000313" key="3">
    <source>
        <dbReference type="Proteomes" id="UP001596434"/>
    </source>
</evidence>
<dbReference type="Pfam" id="PF00583">
    <property type="entry name" value="Acetyltransf_1"/>
    <property type="match status" value="1"/>
</dbReference>
<dbReference type="GO" id="GO:0016746">
    <property type="term" value="F:acyltransferase activity"/>
    <property type="evidence" value="ECO:0007669"/>
    <property type="project" value="UniProtKB-KW"/>
</dbReference>
<dbReference type="CDD" id="cd04301">
    <property type="entry name" value="NAT_SF"/>
    <property type="match status" value="1"/>
</dbReference>
<dbReference type="EMBL" id="JBHTAT010000001">
    <property type="protein sequence ID" value="MFC7254882.1"/>
    <property type="molecule type" value="Genomic_DNA"/>
</dbReference>
<dbReference type="PANTHER" id="PTHR43072">
    <property type="entry name" value="N-ACETYLTRANSFERASE"/>
    <property type="match status" value="1"/>
</dbReference>
<reference evidence="2 3" key="1">
    <citation type="journal article" date="2019" name="Int. J. Syst. Evol. Microbiol.">
        <title>The Global Catalogue of Microorganisms (GCM) 10K type strain sequencing project: providing services to taxonomists for standard genome sequencing and annotation.</title>
        <authorList>
            <consortium name="The Broad Institute Genomics Platform"/>
            <consortium name="The Broad Institute Genome Sequencing Center for Infectious Disease"/>
            <person name="Wu L."/>
            <person name="Ma J."/>
        </authorList>
    </citation>
    <scope>NUCLEOTIDE SEQUENCE [LARGE SCALE GENOMIC DNA]</scope>
    <source>
        <strain evidence="2 3">GX21</strain>
    </source>
</reference>
<name>A0ABD5ZWI9_9EURY</name>
<evidence type="ECO:0000259" key="1">
    <source>
        <dbReference type="PROSITE" id="PS51186"/>
    </source>
</evidence>
<evidence type="ECO:0000313" key="2">
    <source>
        <dbReference type="EMBL" id="MFC7254882.1"/>
    </source>
</evidence>
<keyword evidence="3" id="KW-1185">Reference proteome</keyword>
<feature type="domain" description="N-acetyltransferase" evidence="1">
    <location>
        <begin position="1"/>
        <end position="137"/>
    </location>
</feature>
<dbReference type="InterPro" id="IPR016181">
    <property type="entry name" value="Acyl_CoA_acyltransferase"/>
</dbReference>
<dbReference type="GeneID" id="96953218"/>
<dbReference type="PROSITE" id="PS51186">
    <property type="entry name" value="GNAT"/>
    <property type="match status" value="1"/>
</dbReference>
<gene>
    <name evidence="2" type="ORF">ACFQKE_06170</name>
</gene>
<comment type="caution">
    <text evidence="2">The sequence shown here is derived from an EMBL/GenBank/DDBJ whole genome shotgun (WGS) entry which is preliminary data.</text>
</comment>